<organism evidence="2 3">
    <name type="scientific">Aspergillus granulosus</name>
    <dbReference type="NCBI Taxonomy" id="176169"/>
    <lineage>
        <taxon>Eukaryota</taxon>
        <taxon>Fungi</taxon>
        <taxon>Dikarya</taxon>
        <taxon>Ascomycota</taxon>
        <taxon>Pezizomycotina</taxon>
        <taxon>Eurotiomycetes</taxon>
        <taxon>Eurotiomycetidae</taxon>
        <taxon>Eurotiales</taxon>
        <taxon>Aspergillaceae</taxon>
        <taxon>Aspergillus</taxon>
        <taxon>Aspergillus subgen. Nidulantes</taxon>
    </lineage>
</organism>
<dbReference type="EMBL" id="JBFXLT010000029">
    <property type="protein sequence ID" value="KAL2815191.1"/>
    <property type="molecule type" value="Genomic_DNA"/>
</dbReference>
<proteinExistence type="predicted"/>
<sequence>MEIKAKGARPHPYPQSPRLIETIMAWNQAPVVLQGATKNPYAVRQVVGTNPSPAKNRPWLQSLGQNTLKIPPIQASIVPMRIVPKLYPTTLHQESRRGQGHSKRNSHPEITHKQTNHKRAYPRQLHHKSAKLSLHLRELQQSLASVFLR</sequence>
<evidence type="ECO:0000256" key="1">
    <source>
        <dbReference type="SAM" id="MobiDB-lite"/>
    </source>
</evidence>
<evidence type="ECO:0000313" key="2">
    <source>
        <dbReference type="EMBL" id="KAL2815191.1"/>
    </source>
</evidence>
<accession>A0ABR4HI78</accession>
<feature type="compositionally biased region" description="Basic residues" evidence="1">
    <location>
        <begin position="114"/>
        <end position="125"/>
    </location>
</feature>
<comment type="caution">
    <text evidence="2">The sequence shown here is derived from an EMBL/GenBank/DDBJ whole genome shotgun (WGS) entry which is preliminary data.</text>
</comment>
<evidence type="ECO:0000313" key="3">
    <source>
        <dbReference type="Proteomes" id="UP001610334"/>
    </source>
</evidence>
<keyword evidence="3" id="KW-1185">Reference proteome</keyword>
<protein>
    <submittedName>
        <fullName evidence="2">Uncharacterized protein</fullName>
    </submittedName>
</protein>
<feature type="region of interest" description="Disordered" evidence="1">
    <location>
        <begin position="90"/>
        <end position="125"/>
    </location>
</feature>
<dbReference type="Proteomes" id="UP001610334">
    <property type="component" value="Unassembled WGS sequence"/>
</dbReference>
<name>A0ABR4HI78_9EURO</name>
<gene>
    <name evidence="2" type="ORF">BJX63DRAFT_390715</name>
</gene>
<reference evidence="2 3" key="1">
    <citation type="submission" date="2024-07" db="EMBL/GenBank/DDBJ databases">
        <title>Section-level genome sequencing and comparative genomics of Aspergillus sections Usti and Cavernicolus.</title>
        <authorList>
            <consortium name="Lawrence Berkeley National Laboratory"/>
            <person name="Nybo J.L."/>
            <person name="Vesth T.C."/>
            <person name="Theobald S."/>
            <person name="Frisvad J.C."/>
            <person name="Larsen T.O."/>
            <person name="Kjaerboelling I."/>
            <person name="Rothschild-Mancinelli K."/>
            <person name="Lyhne E.K."/>
            <person name="Kogle M.E."/>
            <person name="Barry K."/>
            <person name="Clum A."/>
            <person name="Na H."/>
            <person name="Ledsgaard L."/>
            <person name="Lin J."/>
            <person name="Lipzen A."/>
            <person name="Kuo A."/>
            <person name="Riley R."/>
            <person name="Mondo S."/>
            <person name="Labutti K."/>
            <person name="Haridas S."/>
            <person name="Pangalinan J."/>
            <person name="Salamov A.A."/>
            <person name="Simmons B.A."/>
            <person name="Magnuson J.K."/>
            <person name="Chen J."/>
            <person name="Drula E."/>
            <person name="Henrissat B."/>
            <person name="Wiebenga A."/>
            <person name="Lubbers R.J."/>
            <person name="Gomes A.C."/>
            <person name="Makela M.R."/>
            <person name="Stajich J."/>
            <person name="Grigoriev I.V."/>
            <person name="Mortensen U.H."/>
            <person name="De Vries R.P."/>
            <person name="Baker S.E."/>
            <person name="Andersen M.R."/>
        </authorList>
    </citation>
    <scope>NUCLEOTIDE SEQUENCE [LARGE SCALE GENOMIC DNA]</scope>
    <source>
        <strain evidence="2 3">CBS 588.65</strain>
    </source>
</reference>